<dbReference type="SUPFAM" id="SSF49265">
    <property type="entry name" value="Fibronectin type III"/>
    <property type="match status" value="1"/>
</dbReference>
<name>A0AAU9JV64_9CILI</name>
<protein>
    <submittedName>
        <fullName evidence="2">Uncharacterized protein</fullName>
    </submittedName>
</protein>
<organism evidence="2 3">
    <name type="scientific">Blepharisma stoltei</name>
    <dbReference type="NCBI Taxonomy" id="1481888"/>
    <lineage>
        <taxon>Eukaryota</taxon>
        <taxon>Sar</taxon>
        <taxon>Alveolata</taxon>
        <taxon>Ciliophora</taxon>
        <taxon>Postciliodesmatophora</taxon>
        <taxon>Heterotrichea</taxon>
        <taxon>Heterotrichida</taxon>
        <taxon>Blepharismidae</taxon>
        <taxon>Blepharisma</taxon>
    </lineage>
</organism>
<evidence type="ECO:0000313" key="3">
    <source>
        <dbReference type="Proteomes" id="UP001162131"/>
    </source>
</evidence>
<dbReference type="PROSITE" id="PS51257">
    <property type="entry name" value="PROKAR_LIPOPROTEIN"/>
    <property type="match status" value="1"/>
</dbReference>
<accession>A0AAU9JV64</accession>
<feature type="signal peptide" evidence="1">
    <location>
        <begin position="1"/>
        <end position="16"/>
    </location>
</feature>
<dbReference type="Proteomes" id="UP001162131">
    <property type="component" value="Unassembled WGS sequence"/>
</dbReference>
<keyword evidence="1" id="KW-0732">Signal</keyword>
<reference evidence="2" key="1">
    <citation type="submission" date="2021-09" db="EMBL/GenBank/DDBJ databases">
        <authorList>
            <consortium name="AG Swart"/>
            <person name="Singh M."/>
            <person name="Singh A."/>
            <person name="Seah K."/>
            <person name="Emmerich C."/>
        </authorList>
    </citation>
    <scope>NUCLEOTIDE SEQUENCE</scope>
    <source>
        <strain evidence="2">ATCC30299</strain>
    </source>
</reference>
<dbReference type="InterPro" id="IPR036116">
    <property type="entry name" value="FN3_sf"/>
</dbReference>
<evidence type="ECO:0000256" key="1">
    <source>
        <dbReference type="SAM" id="SignalP"/>
    </source>
</evidence>
<keyword evidence="3" id="KW-1185">Reference proteome</keyword>
<sequence length="2157" mass="224143">MKSLISFIALIGLASCVSIGSKDSTLDPGRIVWPKETWVSSPIELGRANSGLTATITFNFRPSTALTSGYVEIILPSGLSGTLTATKTLSANTDTSASFPLVLPSGAAVYGPFGILTRTSSSGQIIDANYVFGCIATTASVTSSSTLTVTTVSGATSPVISTTDGIYFAFSLTQSFWRHDLIEIIPDSDWSFASSSVSCSSSDVTSVTNQLYGYDGTHNLPCALATSSSDTIGPQYTSTGSKSVYIYGVDKDVIIASSLSIKLKVSTFTLPGFVKSSSANTWTVKIWRFGTNNLLAKYSGSGPVTTAVGAVTVSSWKSKSGIDESIVPASTTLFSTVTFTNAHAIPNGGSAVITFTSVDISKDWWADVDATDTSGAKCFMSSSISATCANTDSTKVTISFTAALAASSSVSVTLLTALSSGAKISSIVTYYTGTTQIDALASSYSWPLSSTNKALGHFSYHAYADASNNYPDIGDASPTVTAGYLLGADKTSDLYWEILPNANVNWAIGTSISVNLPISSSLSYTSSYIAGDATVYDLVDPFTSAAALSTTTTGRTYSQSGNVITVSFTAAPTASNYLVFGYSGNSALPYVRSNLATFYECWAKATTSTTIEVGNSVFSVLDTDYANAGILTAPLCLSTVGAIPLMTTFIAKLMAMDFSSSTNVFTLEVTIAGGADLGTGLADKSDLPCDATVDGVTCTLTKINSGADSLITIKGLGTLAKDDSVSIYIAKGAIAASTSLTPTTAVYYQTSADSNIKNYLFTSKKASAYTTAAAVALTAATSTTTWTIGSSQTLAITGADVNANTATGTYIGIGLPAGFTLSGSAITAATKAPTKTYMATMSDKYSVGGFIMGIDDGDYGLSTGGSAMSITNIVAPGYAGATNGSNSIHFNVFVAANVGAACTASDISKITGNTISVGAITDVSCSSSASSLRGPDSVDSTMTVIVTVPDAVPKNGIVTLTMDTNWSYSSASCTVTGMTGTCVAGTSTVITASADFSAGAITVLFSHVLPPTSGSTATCVSAVTTQDANSNYIDSGSSLTQTINLAAAGSAGTSTITATAFPNFVGAASVDMYLSFTLSKQLPAGSVISISPGGVGSWLKSGDIKDYCWSNLAYSACTVTSSNVQVTLVNSLSSGSAVQLYLDSAITLPSSSGATSTGFQISATWSDVSIISDSSPGTVFTVNAAPAGAVTLTSVKINNVNNAGEAANYLFSFTSNQAVASGDYFIIQFPRDFDAYLGDADNTYPDCFPNDWYLTCSSTALGSVACAADHWYLKVSGVSKTATASSSLDLTVNGIRNPDSGTTGYFNIWHYGSTGTVKAYVNSAISVTTLDPVANSVTLKPVTVSGQLLSGSSTYSFDFYSAGTFSSSYSFEIRFPPQFNLKLANSGTTACTTKYYDDSGAANTDSTVAVDWSSGTTSCTADVVTGRVTLAIPSTVTKTFASTDRIRINLTAISNAQWGLSRSDSMWDNKDTSAFGSFSQWTNRFSVAAIKTTDSTISAKSYDILNAAYLGLNPVATAVAVNSYNPANGNNKIQLTPGTQSQDIQIVVDPSWPMKSKSLKLTAASNSNYPDSGNLEFTSVHHGYIVYQMTKTITFRVSAKTGTSQGLYYINWSPSESRQPGVSSDLYCAPLSVLVEVCTPSSTITPTVAVIPTLYKSHKSIPIAVTLARSPATDITITPSTTSTGISFNPTSLKFTKDSDVKYFEITVSSTYDSTQASPVIAFSISGTDAGAYGAIASRTVTVSSTDSTATQPTITIQQGTITGNSITLTVTSPQNGVLYWGFSCKGTSTPTFAELVAMAADLVSPTNATYSYQELKDMDYEDTETDIDSTKGDTDINSFFRRMHAKHCATYYTNAQVIYTGTSAQVVLDNLMGGTDYVFTAYVDNRLIESTSSYTAVTSSFSTSALPSITTTSVSFSGSVAQSSSDNIRNVLAKNMGVNPSWLTLATYTPPTSTRYLQDSTGTSTFIYNVLYDRALSASYPSNTIANNLAGTQATSEFASLYSYTTSAYATATASTGTTPSWTVAPASSTVGETSAAFTATSSQAGTIYVSCTDETSTYNTYAWQVIDGLNANSNPGYATYANSTAATSATLTVSGLTQGTQYQCYFTACNNYPLWPSCIDYSTSSSLVSVTIKTLTTDDGAAMLSLLAAFFLIFN</sequence>
<dbReference type="EMBL" id="CAJZBQ010000046">
    <property type="protein sequence ID" value="CAG9328371.1"/>
    <property type="molecule type" value="Genomic_DNA"/>
</dbReference>
<gene>
    <name evidence="2" type="ORF">BSTOLATCC_MIC46377</name>
</gene>
<evidence type="ECO:0000313" key="2">
    <source>
        <dbReference type="EMBL" id="CAG9328371.1"/>
    </source>
</evidence>
<feature type="chain" id="PRO_5043538218" evidence="1">
    <location>
        <begin position="17"/>
        <end position="2157"/>
    </location>
</feature>
<proteinExistence type="predicted"/>
<comment type="caution">
    <text evidence="2">The sequence shown here is derived from an EMBL/GenBank/DDBJ whole genome shotgun (WGS) entry which is preliminary data.</text>
</comment>